<dbReference type="AlphaFoldDB" id="A0AA88I5R4"/>
<protein>
    <submittedName>
        <fullName evidence="2">Uncharacterized protein</fullName>
    </submittedName>
</protein>
<keyword evidence="3" id="KW-1185">Reference proteome</keyword>
<gene>
    <name evidence="2" type="ORF">QYM36_001833</name>
</gene>
<organism evidence="2 3">
    <name type="scientific">Artemia franciscana</name>
    <name type="common">Brine shrimp</name>
    <name type="synonym">Artemia sanfranciscana</name>
    <dbReference type="NCBI Taxonomy" id="6661"/>
    <lineage>
        <taxon>Eukaryota</taxon>
        <taxon>Metazoa</taxon>
        <taxon>Ecdysozoa</taxon>
        <taxon>Arthropoda</taxon>
        <taxon>Crustacea</taxon>
        <taxon>Branchiopoda</taxon>
        <taxon>Anostraca</taxon>
        <taxon>Artemiidae</taxon>
        <taxon>Artemia</taxon>
    </lineage>
</organism>
<sequence>MNKEASTEQEIMRCFKQLMALPMEVSRLPRTTYEWKTVGRRKRGRPKNTLRRTYDRNLRTAGTSLIHEWENVIAAAPMQDEWRGFVDVLCATDGFGGTKAKYCTADSLGNDKDQTDSDNHKAPKKKDWEKRIERARKATPVYQSDASSCSSDSEKSIFAVDLQKVILFSDMPGVIFLSRLVVFNETFAGVNQFDPASVGEGHSHWLYGMKH</sequence>
<name>A0AA88I5R4_ARTSF</name>
<accession>A0AA88I5R4</accession>
<proteinExistence type="predicted"/>
<evidence type="ECO:0000256" key="1">
    <source>
        <dbReference type="SAM" id="MobiDB-lite"/>
    </source>
</evidence>
<feature type="region of interest" description="Disordered" evidence="1">
    <location>
        <begin position="106"/>
        <end position="127"/>
    </location>
</feature>
<dbReference type="EMBL" id="JAVRJZ010000004">
    <property type="protein sequence ID" value="KAK2723308.1"/>
    <property type="molecule type" value="Genomic_DNA"/>
</dbReference>
<evidence type="ECO:0000313" key="2">
    <source>
        <dbReference type="EMBL" id="KAK2723308.1"/>
    </source>
</evidence>
<comment type="caution">
    <text evidence="2">The sequence shown here is derived from an EMBL/GenBank/DDBJ whole genome shotgun (WGS) entry which is preliminary data.</text>
</comment>
<evidence type="ECO:0000313" key="3">
    <source>
        <dbReference type="Proteomes" id="UP001187531"/>
    </source>
</evidence>
<feature type="compositionally biased region" description="Basic and acidic residues" evidence="1">
    <location>
        <begin position="109"/>
        <end position="127"/>
    </location>
</feature>
<reference evidence="2" key="1">
    <citation type="submission" date="2023-07" db="EMBL/GenBank/DDBJ databases">
        <title>Chromosome-level genome assembly of Artemia franciscana.</title>
        <authorList>
            <person name="Jo E."/>
        </authorList>
    </citation>
    <scope>NUCLEOTIDE SEQUENCE</scope>
    <source>
        <tissue evidence="2">Whole body</tissue>
    </source>
</reference>
<dbReference type="Proteomes" id="UP001187531">
    <property type="component" value="Unassembled WGS sequence"/>
</dbReference>